<dbReference type="Gene3D" id="1.10.10.10">
    <property type="entry name" value="Winged helix-like DNA-binding domain superfamily/Winged helix DNA-binding domain"/>
    <property type="match status" value="1"/>
</dbReference>
<dbReference type="InterPro" id="IPR036388">
    <property type="entry name" value="WH-like_DNA-bd_sf"/>
</dbReference>
<gene>
    <name evidence="1" type="ORF">DT065_06300</name>
</gene>
<organism evidence="1 2">
    <name type="scientific">Salicibibacter kimchii</name>
    <dbReference type="NCBI Taxonomy" id="2099786"/>
    <lineage>
        <taxon>Bacteria</taxon>
        <taxon>Bacillati</taxon>
        <taxon>Bacillota</taxon>
        <taxon>Bacilli</taxon>
        <taxon>Bacillales</taxon>
        <taxon>Bacillaceae</taxon>
        <taxon>Salicibibacter</taxon>
    </lineage>
</organism>
<reference evidence="1 2" key="1">
    <citation type="journal article" date="2018" name="J. Microbiol.">
        <title>Salicibibacter kimchii gen. nov., sp. nov., a moderately halophilic and alkalitolerant bacterium in the family Bacillaceae, isolated from kimchi.</title>
        <authorList>
            <person name="Jang J.Y."/>
            <person name="Oh Y.J."/>
            <person name="Lim S.K."/>
            <person name="Park H.K."/>
            <person name="Lee C."/>
            <person name="Kim J.Y."/>
            <person name="Lee M.A."/>
            <person name="Choi H.J."/>
        </authorList>
    </citation>
    <scope>NUCLEOTIDE SEQUENCE [LARGE SCALE GENOMIC DNA]</scope>
    <source>
        <strain evidence="1 2">NKC1-1</strain>
    </source>
</reference>
<evidence type="ECO:0000313" key="1">
    <source>
        <dbReference type="EMBL" id="AXF55670.1"/>
    </source>
</evidence>
<accession>A0A345BXI9</accession>
<evidence type="ECO:0000313" key="2">
    <source>
        <dbReference type="Proteomes" id="UP000252100"/>
    </source>
</evidence>
<dbReference type="KEGG" id="rue:DT065_06300"/>
<evidence type="ECO:0008006" key="3">
    <source>
        <dbReference type="Google" id="ProtNLM"/>
    </source>
</evidence>
<name>A0A345BXI9_9BACI</name>
<dbReference type="AlphaFoldDB" id="A0A345BXI9"/>
<proteinExistence type="predicted"/>
<protein>
    <recommendedName>
        <fullName evidence="3">DNA-binding protein</fullName>
    </recommendedName>
</protein>
<dbReference type="Proteomes" id="UP000252100">
    <property type="component" value="Chromosome"/>
</dbReference>
<sequence length="61" mass="7061">MDIDEFMKNDGLVATQEVAQVYDLSMKEATSRLKALQLQQKIECIPVKKGSFWKADRAWQE</sequence>
<dbReference type="EMBL" id="CP031092">
    <property type="protein sequence ID" value="AXF55670.1"/>
    <property type="molecule type" value="Genomic_DNA"/>
</dbReference>
<keyword evidence="2" id="KW-1185">Reference proteome</keyword>